<feature type="transmembrane region" description="Helical" evidence="1">
    <location>
        <begin position="236"/>
        <end position="265"/>
    </location>
</feature>
<dbReference type="GO" id="GO:0008360">
    <property type="term" value="P:regulation of cell shape"/>
    <property type="evidence" value="ECO:0007669"/>
    <property type="project" value="UniProtKB-KW"/>
</dbReference>
<dbReference type="HAMAP" id="MF_02077">
    <property type="entry name" value="Amj_flippase"/>
    <property type="match status" value="1"/>
</dbReference>
<sequence>MDKQLVFICFLTFVIHLIGTLAYSVRIAGVRTRRIAVSLALFSILVLVSRTSNSFLGPFLAKRIESCLGQPLAAGMVLADLRWLLLSAALATMAGAVLIPTFQRVFCRAVEHFQVHRSVPKLLLHGFFKGGLSYVRDVAAMPSSGNVRGLRDSGSVSASVTLLNVGAVALWTVGVFASLYAGVLDPEVRVTSSTLSSIINGGATVMMAVFIDPHMSGMTDDVVEGRVSDTQFRRAVVWLVGSRLAGTLLAQVLLVPSATLIVWVAKVL</sequence>
<proteinExistence type="inferred from homology"/>
<dbReference type="UniPathway" id="UPA00219"/>
<evidence type="ECO:0000313" key="3">
    <source>
        <dbReference type="Proteomes" id="UP000444318"/>
    </source>
</evidence>
<keyword evidence="1" id="KW-1133">Transmembrane helix</keyword>
<protein>
    <recommendedName>
        <fullName evidence="1">Lipid II flippase Amj</fullName>
    </recommendedName>
</protein>
<evidence type="ECO:0000313" key="2">
    <source>
        <dbReference type="EMBL" id="MQA18757.1"/>
    </source>
</evidence>
<gene>
    <name evidence="1" type="primary">amj</name>
    <name evidence="2" type="ORF">GEV01_04435</name>
</gene>
<dbReference type="Pfam" id="PF10997">
    <property type="entry name" value="Amj"/>
    <property type="match status" value="1"/>
</dbReference>
<keyword evidence="1" id="KW-0133">Cell shape</keyword>
<dbReference type="InterPro" id="IPR021260">
    <property type="entry name" value="Amj"/>
</dbReference>
<feature type="transmembrane region" description="Helical" evidence="1">
    <location>
        <begin position="37"/>
        <end position="61"/>
    </location>
</feature>
<keyword evidence="1" id="KW-0812">Transmembrane</keyword>
<keyword evidence="1" id="KW-1003">Cell membrane</keyword>
<comment type="similarity">
    <text evidence="1">Belongs to the Amj family.</text>
</comment>
<dbReference type="AlphaFoldDB" id="A0A843SDK1"/>
<comment type="pathway">
    <text evidence="1">Cell wall biogenesis; peptidoglycan biosynthesis.</text>
</comment>
<name>A0A843SDK1_9BURK</name>
<dbReference type="GO" id="GO:0015648">
    <property type="term" value="F:lipid-linked peptidoglycan transporter activity"/>
    <property type="evidence" value="ECO:0007669"/>
    <property type="project" value="UniProtKB-UniRule"/>
</dbReference>
<keyword evidence="1" id="KW-0961">Cell wall biogenesis/degradation</keyword>
<comment type="function">
    <text evidence="1">Involved in peptidoglycan biosynthesis. Transports lipid-linked peptidoglycan precursors from the inner to the outer leaflet of the cytoplasmic membrane.</text>
</comment>
<comment type="caution">
    <text evidence="2">The sequence shown here is derived from an EMBL/GenBank/DDBJ whole genome shotgun (WGS) entry which is preliminary data.</text>
</comment>
<dbReference type="RefSeq" id="WP_152801986.1">
    <property type="nucleotide sequence ID" value="NZ_WHUF01000001.1"/>
</dbReference>
<keyword evidence="1" id="KW-0573">Peptidoglycan synthesis</keyword>
<keyword evidence="3" id="KW-1185">Reference proteome</keyword>
<accession>A0A843SDK1</accession>
<dbReference type="GO" id="GO:0009252">
    <property type="term" value="P:peptidoglycan biosynthetic process"/>
    <property type="evidence" value="ECO:0007669"/>
    <property type="project" value="UniProtKB-UniRule"/>
</dbReference>
<reference evidence="2 3" key="1">
    <citation type="submission" date="2019-10" db="EMBL/GenBank/DDBJ databases">
        <title>Two novel species isolated from a subtropical stream in China.</title>
        <authorList>
            <person name="Lu H."/>
        </authorList>
    </citation>
    <scope>NUCLEOTIDE SEQUENCE [LARGE SCALE GENOMIC DNA]</scope>
    <source>
        <strain evidence="2 3">FT103W</strain>
    </source>
</reference>
<keyword evidence="1" id="KW-0472">Membrane</keyword>
<dbReference type="EMBL" id="WHUF01000001">
    <property type="protein sequence ID" value="MQA18757.1"/>
    <property type="molecule type" value="Genomic_DNA"/>
</dbReference>
<feature type="transmembrane region" description="Helical" evidence="1">
    <location>
        <begin position="6"/>
        <end position="25"/>
    </location>
</feature>
<dbReference type="GO" id="GO:0071555">
    <property type="term" value="P:cell wall organization"/>
    <property type="evidence" value="ECO:0007669"/>
    <property type="project" value="UniProtKB-KW"/>
</dbReference>
<feature type="transmembrane region" description="Helical" evidence="1">
    <location>
        <begin position="195"/>
        <end position="215"/>
    </location>
</feature>
<evidence type="ECO:0000256" key="1">
    <source>
        <dbReference type="HAMAP-Rule" id="MF_02077"/>
    </source>
</evidence>
<feature type="transmembrane region" description="Helical" evidence="1">
    <location>
        <begin position="160"/>
        <end position="183"/>
    </location>
</feature>
<organism evidence="2 3">
    <name type="scientific">Rugamonas rivuli</name>
    <dbReference type="NCBI Taxonomy" id="2743358"/>
    <lineage>
        <taxon>Bacteria</taxon>
        <taxon>Pseudomonadati</taxon>
        <taxon>Pseudomonadota</taxon>
        <taxon>Betaproteobacteria</taxon>
        <taxon>Burkholderiales</taxon>
        <taxon>Oxalobacteraceae</taxon>
        <taxon>Telluria group</taxon>
        <taxon>Rugamonas</taxon>
    </lineage>
</organism>
<keyword evidence="1" id="KW-0813">Transport</keyword>
<feature type="transmembrane region" description="Helical" evidence="1">
    <location>
        <begin position="81"/>
        <end position="99"/>
    </location>
</feature>
<dbReference type="GO" id="GO:0005886">
    <property type="term" value="C:plasma membrane"/>
    <property type="evidence" value="ECO:0007669"/>
    <property type="project" value="UniProtKB-SubCell"/>
</dbReference>
<comment type="subcellular location">
    <subcellularLocation>
        <location evidence="1">Cell membrane</location>
        <topology evidence="1">Multi-pass membrane protein</topology>
    </subcellularLocation>
</comment>
<dbReference type="Proteomes" id="UP000444318">
    <property type="component" value="Unassembled WGS sequence"/>
</dbReference>